<feature type="transmembrane region" description="Helical" evidence="7">
    <location>
        <begin position="276"/>
        <end position="297"/>
    </location>
</feature>
<feature type="transmembrane region" description="Helical" evidence="7">
    <location>
        <begin position="445"/>
        <end position="467"/>
    </location>
</feature>
<feature type="transmembrane region" description="Helical" evidence="7">
    <location>
        <begin position="341"/>
        <end position="359"/>
    </location>
</feature>
<feature type="transmembrane region" description="Helical" evidence="7">
    <location>
        <begin position="309"/>
        <end position="329"/>
    </location>
</feature>
<gene>
    <name evidence="9" type="ORF">BCF44_12913</name>
</gene>
<dbReference type="PANTHER" id="PTHR42718:SF46">
    <property type="entry name" value="BLR6921 PROTEIN"/>
    <property type="match status" value="1"/>
</dbReference>
<accession>A0A3E0GW11</accession>
<evidence type="ECO:0000256" key="7">
    <source>
        <dbReference type="SAM" id="Phobius"/>
    </source>
</evidence>
<keyword evidence="6 7" id="KW-0472">Membrane</keyword>
<evidence type="ECO:0000256" key="4">
    <source>
        <dbReference type="ARBA" id="ARBA00022692"/>
    </source>
</evidence>
<dbReference type="InterPro" id="IPR020846">
    <property type="entry name" value="MFS_dom"/>
</dbReference>
<dbReference type="InterPro" id="IPR011701">
    <property type="entry name" value="MFS"/>
</dbReference>
<dbReference type="Gene3D" id="1.20.1250.20">
    <property type="entry name" value="MFS general substrate transporter like domains"/>
    <property type="match status" value="1"/>
</dbReference>
<evidence type="ECO:0000256" key="1">
    <source>
        <dbReference type="ARBA" id="ARBA00004651"/>
    </source>
</evidence>
<feature type="transmembrane region" description="Helical" evidence="7">
    <location>
        <begin position="89"/>
        <end position="108"/>
    </location>
</feature>
<dbReference type="PANTHER" id="PTHR42718">
    <property type="entry name" value="MAJOR FACILITATOR SUPERFAMILY MULTIDRUG TRANSPORTER MFSC"/>
    <property type="match status" value="1"/>
</dbReference>
<evidence type="ECO:0000259" key="8">
    <source>
        <dbReference type="PROSITE" id="PS50850"/>
    </source>
</evidence>
<reference evidence="9 10" key="1">
    <citation type="submission" date="2018-08" db="EMBL/GenBank/DDBJ databases">
        <title>Genomic Encyclopedia of Archaeal and Bacterial Type Strains, Phase II (KMG-II): from individual species to whole genera.</title>
        <authorList>
            <person name="Goeker M."/>
        </authorList>
    </citation>
    <scope>NUCLEOTIDE SEQUENCE [LARGE SCALE GENOMIC DNA]</scope>
    <source>
        <strain evidence="9 10">DSM 45791</strain>
    </source>
</reference>
<organism evidence="9 10">
    <name type="scientific">Kutzneria buriramensis</name>
    <dbReference type="NCBI Taxonomy" id="1045776"/>
    <lineage>
        <taxon>Bacteria</taxon>
        <taxon>Bacillati</taxon>
        <taxon>Actinomycetota</taxon>
        <taxon>Actinomycetes</taxon>
        <taxon>Pseudonocardiales</taxon>
        <taxon>Pseudonocardiaceae</taxon>
        <taxon>Kutzneria</taxon>
    </lineage>
</organism>
<protein>
    <submittedName>
        <fullName evidence="9">EmrB/QacA subfamily drug resistance transporter</fullName>
    </submittedName>
</protein>
<dbReference type="AlphaFoldDB" id="A0A3E0GW11"/>
<evidence type="ECO:0000256" key="6">
    <source>
        <dbReference type="ARBA" id="ARBA00023136"/>
    </source>
</evidence>
<feature type="domain" description="Major facilitator superfamily (MFS) profile" evidence="8">
    <location>
        <begin position="23"/>
        <end position="474"/>
    </location>
</feature>
<evidence type="ECO:0000256" key="5">
    <source>
        <dbReference type="ARBA" id="ARBA00022989"/>
    </source>
</evidence>
<dbReference type="Proteomes" id="UP000256269">
    <property type="component" value="Unassembled WGS sequence"/>
</dbReference>
<dbReference type="CDD" id="cd17321">
    <property type="entry name" value="MFS_MMR_MDR_like"/>
    <property type="match status" value="1"/>
</dbReference>
<evidence type="ECO:0000313" key="10">
    <source>
        <dbReference type="Proteomes" id="UP000256269"/>
    </source>
</evidence>
<comment type="caution">
    <text evidence="9">The sequence shown here is derived from an EMBL/GenBank/DDBJ whole genome shotgun (WGS) entry which is preliminary data.</text>
</comment>
<dbReference type="OrthoDB" id="4325372at2"/>
<dbReference type="InterPro" id="IPR004638">
    <property type="entry name" value="EmrB-like"/>
</dbReference>
<dbReference type="NCBIfam" id="TIGR00711">
    <property type="entry name" value="efflux_EmrB"/>
    <property type="match status" value="1"/>
</dbReference>
<evidence type="ECO:0000256" key="2">
    <source>
        <dbReference type="ARBA" id="ARBA00022448"/>
    </source>
</evidence>
<feature type="transmembrane region" description="Helical" evidence="7">
    <location>
        <begin position="413"/>
        <end position="433"/>
    </location>
</feature>
<proteinExistence type="predicted"/>
<dbReference type="InterPro" id="IPR036259">
    <property type="entry name" value="MFS_trans_sf"/>
</dbReference>
<evidence type="ECO:0000256" key="3">
    <source>
        <dbReference type="ARBA" id="ARBA00022475"/>
    </source>
</evidence>
<feature type="transmembrane region" description="Helical" evidence="7">
    <location>
        <begin position="239"/>
        <end position="256"/>
    </location>
</feature>
<dbReference type="GO" id="GO:0022857">
    <property type="term" value="F:transmembrane transporter activity"/>
    <property type="evidence" value="ECO:0007669"/>
    <property type="project" value="InterPro"/>
</dbReference>
<keyword evidence="4 7" id="KW-0812">Transmembrane</keyword>
<keyword evidence="3" id="KW-1003">Cell membrane</keyword>
<feature type="transmembrane region" description="Helical" evidence="7">
    <location>
        <begin position="209"/>
        <end position="227"/>
    </location>
</feature>
<feature type="transmembrane region" description="Helical" evidence="7">
    <location>
        <begin position="365"/>
        <end position="392"/>
    </location>
</feature>
<feature type="transmembrane region" description="Helical" evidence="7">
    <location>
        <begin position="175"/>
        <end position="197"/>
    </location>
</feature>
<keyword evidence="2" id="KW-0813">Transport</keyword>
<feature type="transmembrane region" description="Helical" evidence="7">
    <location>
        <begin position="53"/>
        <end position="77"/>
    </location>
</feature>
<dbReference type="PROSITE" id="PS50850">
    <property type="entry name" value="MFS"/>
    <property type="match status" value="1"/>
</dbReference>
<dbReference type="RefSeq" id="WP_116181637.1">
    <property type="nucleotide sequence ID" value="NZ_CP144375.1"/>
</dbReference>
<feature type="transmembrane region" description="Helical" evidence="7">
    <location>
        <begin position="114"/>
        <end position="136"/>
    </location>
</feature>
<name>A0A3E0GW11_9PSEU</name>
<keyword evidence="10" id="KW-1185">Reference proteome</keyword>
<feature type="transmembrane region" description="Helical" evidence="7">
    <location>
        <begin position="21"/>
        <end position="41"/>
    </location>
</feature>
<dbReference type="SUPFAM" id="SSF103473">
    <property type="entry name" value="MFS general substrate transporter"/>
    <property type="match status" value="1"/>
</dbReference>
<comment type="subcellular location">
    <subcellularLocation>
        <location evidence="1">Cell membrane</location>
        <topology evidence="1">Multi-pass membrane protein</topology>
    </subcellularLocation>
</comment>
<evidence type="ECO:0000313" key="9">
    <source>
        <dbReference type="EMBL" id="REH27625.1"/>
    </source>
</evidence>
<dbReference type="EMBL" id="QUNO01000029">
    <property type="protein sequence ID" value="REH27625.1"/>
    <property type="molecule type" value="Genomic_DNA"/>
</dbReference>
<dbReference type="GO" id="GO:0005886">
    <property type="term" value="C:plasma membrane"/>
    <property type="evidence" value="ECO:0007669"/>
    <property type="project" value="UniProtKB-SubCell"/>
</dbReference>
<sequence>MSTSPAAAVAATPPPRRRRPGLILTALSAFQLMVVLDASVVNVALPSIRTDLAFSATGLSWVLNAYTLTFGGLLLLGGRSGDILGRKNVFLAGLTVFTVASLLAGLAPNAGVLVAARALQGIGAAIGSPTALALITTSFDGPARAKAIGVYGAVSGAGGVVGMILGGVLTQWASWRWTMFVNVPIGVFVGVLAVLFIAGAARAKGRFDIAGALLSTLGVSALTYGLIRSTSDGWTDPQTLTSLAVAVVLLAVFVAVEARITAPLMPLLLFRHRNRVSANLILLFLGGTMFGVFFFVTQFLQSIQGLDPLRAGFAFVPWGVMIFTSAQLVSPLTARLGIKPVLIIGSLSTVAATFWLTFVTPDSDYFASLFGPMILFGTGAGLLFTLVTRVGLTDVEPRFAGAASGLLNVSQRLGGSLGLAVLVAVFGAVIGGATHPSTAAALHGYHIAFEVGIVYTLFGLALALFGIKTPPRQQSGR</sequence>
<feature type="transmembrane region" description="Helical" evidence="7">
    <location>
        <begin position="148"/>
        <end position="169"/>
    </location>
</feature>
<dbReference type="Gene3D" id="1.20.1720.10">
    <property type="entry name" value="Multidrug resistance protein D"/>
    <property type="match status" value="1"/>
</dbReference>
<dbReference type="Pfam" id="PF07690">
    <property type="entry name" value="MFS_1"/>
    <property type="match status" value="1"/>
</dbReference>
<keyword evidence="5 7" id="KW-1133">Transmembrane helix</keyword>
<dbReference type="PRINTS" id="PR01036">
    <property type="entry name" value="TCRTETB"/>
</dbReference>